<protein>
    <recommendedName>
        <fullName evidence="4">DUF4367 domain-containing protein</fullName>
    </recommendedName>
</protein>
<evidence type="ECO:0000256" key="1">
    <source>
        <dbReference type="SAM" id="Phobius"/>
    </source>
</evidence>
<keyword evidence="1" id="KW-0472">Membrane</keyword>
<evidence type="ECO:0000313" key="2">
    <source>
        <dbReference type="EMBL" id="MFC3877374.1"/>
    </source>
</evidence>
<evidence type="ECO:0000313" key="3">
    <source>
        <dbReference type="Proteomes" id="UP001595812"/>
    </source>
</evidence>
<reference evidence="3" key="1">
    <citation type="journal article" date="2019" name="Int. J. Syst. Evol. Microbiol.">
        <title>The Global Catalogue of Microorganisms (GCM) 10K type strain sequencing project: providing services to taxonomists for standard genome sequencing and annotation.</title>
        <authorList>
            <consortium name="The Broad Institute Genomics Platform"/>
            <consortium name="The Broad Institute Genome Sequencing Center for Infectious Disease"/>
            <person name="Wu L."/>
            <person name="Ma J."/>
        </authorList>
    </citation>
    <scope>NUCLEOTIDE SEQUENCE [LARGE SCALE GENOMIC DNA]</scope>
    <source>
        <strain evidence="3">CECT 8979</strain>
    </source>
</reference>
<keyword evidence="3" id="KW-1185">Reference proteome</keyword>
<evidence type="ECO:0008006" key="4">
    <source>
        <dbReference type="Google" id="ProtNLM"/>
    </source>
</evidence>
<name>A0ABV8AIZ2_9FLAO</name>
<keyword evidence="1" id="KW-1133">Transmembrane helix</keyword>
<sequence>MTKKKLNIHSHGFKTPEDYFESFDEKLFSKLSENSALPEDLESGFKAPENYFENLEDTIFAKLDEPKVVPLMQRKKWYAVASMAAVVLISAALFFQNGTNEDLTVEMVENYFVSQELDSYELAELLSETNYIDTEDTFINTEFTEDNIETYLLNTADIESYLE</sequence>
<feature type="transmembrane region" description="Helical" evidence="1">
    <location>
        <begin position="77"/>
        <end position="95"/>
    </location>
</feature>
<dbReference type="EMBL" id="JBHSAT010000004">
    <property type="protein sequence ID" value="MFC3877374.1"/>
    <property type="molecule type" value="Genomic_DNA"/>
</dbReference>
<gene>
    <name evidence="2" type="ORF">ACFOSX_09040</name>
</gene>
<dbReference type="RefSeq" id="WP_386099535.1">
    <property type="nucleotide sequence ID" value="NZ_JBHSAT010000004.1"/>
</dbReference>
<accession>A0ABV8AIZ2</accession>
<organism evidence="2 3">
    <name type="scientific">Winogradskyella maritima</name>
    <dbReference type="NCBI Taxonomy" id="1517766"/>
    <lineage>
        <taxon>Bacteria</taxon>
        <taxon>Pseudomonadati</taxon>
        <taxon>Bacteroidota</taxon>
        <taxon>Flavobacteriia</taxon>
        <taxon>Flavobacteriales</taxon>
        <taxon>Flavobacteriaceae</taxon>
        <taxon>Winogradskyella</taxon>
    </lineage>
</organism>
<comment type="caution">
    <text evidence="2">The sequence shown here is derived from an EMBL/GenBank/DDBJ whole genome shotgun (WGS) entry which is preliminary data.</text>
</comment>
<proteinExistence type="predicted"/>
<keyword evidence="1" id="KW-0812">Transmembrane</keyword>
<dbReference type="Proteomes" id="UP001595812">
    <property type="component" value="Unassembled WGS sequence"/>
</dbReference>